<dbReference type="InterPro" id="IPR004045">
    <property type="entry name" value="Glutathione_S-Trfase_N"/>
</dbReference>
<dbReference type="SUPFAM" id="SSF47616">
    <property type="entry name" value="GST C-terminal domain-like"/>
    <property type="match status" value="1"/>
</dbReference>
<sequence length="344" mass="37573">MASSNLPIILYHYVFSPYARRIVWYLTLRNIPYSQCMQPPVLPRPDLAALGISYRRIPLMSIGRDVYADTRLILQKLEELYPPSSEHPSISASSGDGAALERLLSHFIIDGGIFMRAASLMPPDLPVFKDPRFVKDRAELTGAPPGGPSPFSPKALQARRPESLSEIRDAVALLESTLLADGREWILKTSGPSLGDIEAVWPFHWLTTMPGALPADAIGPAKFPKVFAWIKRFSKAVEARLGEVGKPTTLKGDEAAKVVVGSDFAEHDEQVDASELYATANGFRKGDTVRVWPTDSGSSHKDVGKLVALTSKQIVIETQGTAGSVRLHAPRHGFRLGKADQSNL</sequence>
<comment type="caution">
    <text evidence="4">The sequence shown here is derived from an EMBL/GenBank/DDBJ whole genome shotgun (WGS) entry which is preliminary data.</text>
</comment>
<feature type="domain" description="GST N-terminal" evidence="2">
    <location>
        <begin position="10"/>
        <end position="84"/>
    </location>
</feature>
<gene>
    <name evidence="4" type="ORF">JX265_004328</name>
</gene>
<dbReference type="Gene3D" id="1.20.1050.10">
    <property type="match status" value="1"/>
</dbReference>
<dbReference type="Gene3D" id="3.40.30.110">
    <property type="match status" value="2"/>
</dbReference>
<dbReference type="SUPFAM" id="SSF52833">
    <property type="entry name" value="Thioredoxin-like"/>
    <property type="match status" value="1"/>
</dbReference>
<organism evidence="4 5">
    <name type="scientific">Neoarthrinium moseri</name>
    <dbReference type="NCBI Taxonomy" id="1658444"/>
    <lineage>
        <taxon>Eukaryota</taxon>
        <taxon>Fungi</taxon>
        <taxon>Dikarya</taxon>
        <taxon>Ascomycota</taxon>
        <taxon>Pezizomycotina</taxon>
        <taxon>Sordariomycetes</taxon>
        <taxon>Xylariomycetidae</taxon>
        <taxon>Amphisphaeriales</taxon>
        <taxon>Apiosporaceae</taxon>
        <taxon>Neoarthrinium</taxon>
    </lineage>
</organism>
<dbReference type="Pfam" id="PF25907">
    <property type="entry name" value="DUF7962"/>
    <property type="match status" value="1"/>
</dbReference>
<feature type="domain" description="DUF7962" evidence="3">
    <location>
        <begin position="116"/>
        <end position="239"/>
    </location>
</feature>
<dbReference type="InterPro" id="IPR036249">
    <property type="entry name" value="Thioredoxin-like_sf"/>
</dbReference>
<name>A0A9P9WQP9_9PEZI</name>
<accession>A0A9P9WQP9</accession>
<dbReference type="CDD" id="cd00570">
    <property type="entry name" value="GST_N_family"/>
    <property type="match status" value="1"/>
</dbReference>
<keyword evidence="5" id="KW-1185">Reference proteome</keyword>
<proteinExistence type="predicted"/>
<dbReference type="InterPro" id="IPR058268">
    <property type="entry name" value="DUF7962"/>
</dbReference>
<evidence type="ECO:0000256" key="1">
    <source>
        <dbReference type="SAM" id="MobiDB-lite"/>
    </source>
</evidence>
<dbReference type="Pfam" id="PF13417">
    <property type="entry name" value="GST_N_3"/>
    <property type="match status" value="1"/>
</dbReference>
<evidence type="ECO:0008006" key="6">
    <source>
        <dbReference type="Google" id="ProtNLM"/>
    </source>
</evidence>
<dbReference type="Proteomes" id="UP000829685">
    <property type="component" value="Unassembled WGS sequence"/>
</dbReference>
<dbReference type="EMBL" id="JAFIMR010000008">
    <property type="protein sequence ID" value="KAI1875270.1"/>
    <property type="molecule type" value="Genomic_DNA"/>
</dbReference>
<evidence type="ECO:0000313" key="4">
    <source>
        <dbReference type="EMBL" id="KAI1875270.1"/>
    </source>
</evidence>
<protein>
    <recommendedName>
        <fullName evidence="6">GST N-terminal domain-containing protein</fullName>
    </recommendedName>
</protein>
<evidence type="ECO:0000313" key="5">
    <source>
        <dbReference type="Proteomes" id="UP000829685"/>
    </source>
</evidence>
<evidence type="ECO:0000259" key="2">
    <source>
        <dbReference type="Pfam" id="PF13417"/>
    </source>
</evidence>
<evidence type="ECO:0000259" key="3">
    <source>
        <dbReference type="Pfam" id="PF25907"/>
    </source>
</evidence>
<feature type="region of interest" description="Disordered" evidence="1">
    <location>
        <begin position="138"/>
        <end position="157"/>
    </location>
</feature>
<dbReference type="OrthoDB" id="202840at2759"/>
<dbReference type="InterPro" id="IPR036282">
    <property type="entry name" value="Glutathione-S-Trfase_C_sf"/>
</dbReference>
<dbReference type="AlphaFoldDB" id="A0A9P9WQP9"/>
<reference evidence="4" key="1">
    <citation type="submission" date="2021-03" db="EMBL/GenBank/DDBJ databases">
        <title>Revisited historic fungal species revealed as producer of novel bioactive compounds through whole genome sequencing and comparative genomics.</title>
        <authorList>
            <person name="Vignolle G.A."/>
            <person name="Hochenegger N."/>
            <person name="Mach R.L."/>
            <person name="Mach-Aigner A.R."/>
            <person name="Javad Rahimi M."/>
            <person name="Salim K.A."/>
            <person name="Chan C.M."/>
            <person name="Lim L.B.L."/>
            <person name="Cai F."/>
            <person name="Druzhinina I.S."/>
            <person name="U'Ren J.M."/>
            <person name="Derntl C."/>
        </authorList>
    </citation>
    <scope>NUCLEOTIDE SEQUENCE</scope>
    <source>
        <strain evidence="4">TUCIM 5799</strain>
    </source>
</reference>